<feature type="compositionally biased region" description="Acidic residues" evidence="6">
    <location>
        <begin position="425"/>
        <end position="437"/>
    </location>
</feature>
<keyword evidence="2" id="KW-0479">Metal-binding</keyword>
<accession>A0A7R9TQY0</accession>
<dbReference type="InterPro" id="IPR001164">
    <property type="entry name" value="ArfGAP_dom"/>
</dbReference>
<dbReference type="FunFam" id="1.10.220.150:FF:000014">
    <property type="entry name" value="ADP-ribosylation factor GTPase-activating protein"/>
    <property type="match status" value="1"/>
</dbReference>
<keyword evidence="4" id="KW-0862">Zinc</keyword>
<dbReference type="Gene3D" id="1.10.220.150">
    <property type="entry name" value="Arf GTPase activating protein"/>
    <property type="match status" value="1"/>
</dbReference>
<feature type="region of interest" description="Disordered" evidence="6">
    <location>
        <begin position="131"/>
        <end position="178"/>
    </location>
</feature>
<evidence type="ECO:0000256" key="2">
    <source>
        <dbReference type="ARBA" id="ARBA00022723"/>
    </source>
</evidence>
<keyword evidence="3 5" id="KW-0863">Zinc-finger</keyword>
<dbReference type="PRINTS" id="PR00405">
    <property type="entry name" value="REVINTRACTNG"/>
</dbReference>
<feature type="compositionally biased region" description="Polar residues" evidence="6">
    <location>
        <begin position="238"/>
        <end position="249"/>
    </location>
</feature>
<evidence type="ECO:0000313" key="8">
    <source>
        <dbReference type="EMBL" id="CAD8242719.1"/>
    </source>
</evidence>
<dbReference type="SMART" id="SM00105">
    <property type="entry name" value="ArfGap"/>
    <property type="match status" value="1"/>
</dbReference>
<evidence type="ECO:0000256" key="4">
    <source>
        <dbReference type="ARBA" id="ARBA00022833"/>
    </source>
</evidence>
<dbReference type="InterPro" id="IPR038508">
    <property type="entry name" value="ArfGAP_dom_sf"/>
</dbReference>
<dbReference type="AlphaFoldDB" id="A0A7R9TQY0"/>
<protein>
    <recommendedName>
        <fullName evidence="7">Arf-GAP domain-containing protein</fullName>
    </recommendedName>
</protein>
<sequence length="492" mass="50008">MASPAAAAVLRELQSRPENKVCVDCPTRNPQWASVSYGCFFCLECSGVHRGLGVHLSFVRSVGMDAWNEQQLAKMKAGGNAKLIAHFKQYGIDKTADIKLKYNSKAAEIYRRKIDAESKGQPFAMPAPFKETLGGGGNASAAPSRRGAASAGKFGGSSNDGWGDDWDAPSAKGGGGGAGKFGGDGGAYTKEQLMASAAKKEDFFARKQMQNAARPEGVAPSQGGKYVGFGSAPPPRQAKSSSGGIEDTLSSLGRGLSSVALGGARAASGAFEQVSSKVSSGDLGVDKDQLEQMANRATEASKVAAEKAAAAAKSGWGAFTSFASNVAAKGKAMAEEYQRSGSINTSVGGGGSAASRGGMGQRAGSQPVLGRSELPAAANAAAALHERSASQPSFESWAKTQRASAKPSTGAAAINGRAKAKAEGWDDWGDEDADDGDGWGSSTSNTEPAPAPTPAASKTPAAADDGWAGWEDSDEGTPTAGDKAGWTGAGFD</sequence>
<dbReference type="InterPro" id="IPR037278">
    <property type="entry name" value="ARFGAP/RecO"/>
</dbReference>
<feature type="domain" description="Arf-GAP" evidence="7">
    <location>
        <begin position="7"/>
        <end position="123"/>
    </location>
</feature>
<keyword evidence="1" id="KW-0343">GTPase activation</keyword>
<evidence type="ECO:0000259" key="7">
    <source>
        <dbReference type="PROSITE" id="PS50115"/>
    </source>
</evidence>
<evidence type="ECO:0000256" key="3">
    <source>
        <dbReference type="ARBA" id="ARBA00022771"/>
    </source>
</evidence>
<dbReference type="PANTHER" id="PTHR47021">
    <property type="entry name" value="ADP-RIBOSYLATION FACTOR GTPASE-ACTIVATING PROTEIN AGD6-RELATED"/>
    <property type="match status" value="1"/>
</dbReference>
<dbReference type="Pfam" id="PF01412">
    <property type="entry name" value="ArfGap"/>
    <property type="match status" value="1"/>
</dbReference>
<dbReference type="EMBL" id="HBDZ01010162">
    <property type="protein sequence ID" value="CAD8242719.1"/>
    <property type="molecule type" value="Transcribed_RNA"/>
</dbReference>
<dbReference type="PANTHER" id="PTHR47021:SF4">
    <property type="entry name" value="ADP-RIBOSYLATION FACTOR GTPASE-ACTIVATING PROTEIN AGD6-RELATED"/>
    <property type="match status" value="1"/>
</dbReference>
<feature type="region of interest" description="Disordered" evidence="6">
    <location>
        <begin position="341"/>
        <end position="492"/>
    </location>
</feature>
<dbReference type="InterPro" id="IPR044519">
    <property type="entry name" value="ARF_GAP_AGD6/7"/>
</dbReference>
<evidence type="ECO:0000256" key="5">
    <source>
        <dbReference type="PROSITE-ProRule" id="PRU00288"/>
    </source>
</evidence>
<feature type="compositionally biased region" description="Low complexity" evidence="6">
    <location>
        <begin position="139"/>
        <end position="161"/>
    </location>
</feature>
<dbReference type="SUPFAM" id="SSF57863">
    <property type="entry name" value="ArfGap/RecO-like zinc finger"/>
    <property type="match status" value="1"/>
</dbReference>
<gene>
    <name evidence="8" type="ORF">PCOL08062_LOCUS7765</name>
</gene>
<feature type="compositionally biased region" description="Low complexity" evidence="6">
    <location>
        <begin position="440"/>
        <end position="470"/>
    </location>
</feature>
<dbReference type="GO" id="GO:0008270">
    <property type="term" value="F:zinc ion binding"/>
    <property type="evidence" value="ECO:0007669"/>
    <property type="project" value="UniProtKB-KW"/>
</dbReference>
<evidence type="ECO:0000256" key="1">
    <source>
        <dbReference type="ARBA" id="ARBA00022468"/>
    </source>
</evidence>
<dbReference type="PROSITE" id="PS50115">
    <property type="entry name" value="ARFGAP"/>
    <property type="match status" value="1"/>
</dbReference>
<dbReference type="CDD" id="cd08830">
    <property type="entry name" value="ArfGap_ArfGap1"/>
    <property type="match status" value="1"/>
</dbReference>
<evidence type="ECO:0000256" key="6">
    <source>
        <dbReference type="SAM" id="MobiDB-lite"/>
    </source>
</evidence>
<proteinExistence type="predicted"/>
<organism evidence="8">
    <name type="scientific">Prasinoderma coloniale</name>
    <dbReference type="NCBI Taxonomy" id="156133"/>
    <lineage>
        <taxon>Eukaryota</taxon>
        <taxon>Viridiplantae</taxon>
        <taxon>Prasinodermophyta</taxon>
        <taxon>Prasinodermophyceae</taxon>
        <taxon>Prasinodermales</taxon>
        <taxon>Prasinodermaceae</taxon>
        <taxon>Prasinoderma</taxon>
    </lineage>
</organism>
<dbReference type="GO" id="GO:0005096">
    <property type="term" value="F:GTPase activator activity"/>
    <property type="evidence" value="ECO:0007669"/>
    <property type="project" value="UniProtKB-KW"/>
</dbReference>
<reference evidence="8" key="1">
    <citation type="submission" date="2021-01" db="EMBL/GenBank/DDBJ databases">
        <authorList>
            <person name="Corre E."/>
            <person name="Pelletier E."/>
            <person name="Niang G."/>
            <person name="Scheremetjew M."/>
            <person name="Finn R."/>
            <person name="Kale V."/>
            <person name="Holt S."/>
            <person name="Cochrane G."/>
            <person name="Meng A."/>
            <person name="Brown T."/>
            <person name="Cohen L."/>
        </authorList>
    </citation>
    <scope>NUCLEOTIDE SEQUENCE</scope>
    <source>
        <strain evidence="8">CCMP1413</strain>
    </source>
</reference>
<dbReference type="GO" id="GO:0016192">
    <property type="term" value="P:vesicle-mediated transport"/>
    <property type="evidence" value="ECO:0007669"/>
    <property type="project" value="InterPro"/>
</dbReference>
<name>A0A7R9TQY0_9VIRI</name>
<feature type="compositionally biased region" description="Gly residues" evidence="6">
    <location>
        <begin position="347"/>
        <end position="361"/>
    </location>
</feature>
<feature type="compositionally biased region" description="Polar residues" evidence="6">
    <location>
        <begin position="389"/>
        <end position="407"/>
    </location>
</feature>
<feature type="region of interest" description="Disordered" evidence="6">
    <location>
        <begin position="208"/>
        <end position="249"/>
    </location>
</feature>